<evidence type="ECO:0000256" key="1">
    <source>
        <dbReference type="ARBA" id="ARBA00023125"/>
    </source>
</evidence>
<dbReference type="EMBL" id="AP023189">
    <property type="protein sequence ID" value="BCG22097.1"/>
    <property type="molecule type" value="Genomic_DNA"/>
</dbReference>
<name>A0A6J4DX08_9PSED</name>
<gene>
    <name evidence="2" type="ORF">TUM18999_02880</name>
</gene>
<dbReference type="InterPro" id="IPR010982">
    <property type="entry name" value="Lambda_DNA-bd_dom_sf"/>
</dbReference>
<dbReference type="Pfam" id="PF13560">
    <property type="entry name" value="HTH_31"/>
    <property type="match status" value="1"/>
</dbReference>
<sequence>MALHNPPHPAETLREDVLPALGLSVTAFARHLGMARDTVSRVLNGHASISTDFALRLELAGLSRAEVWIGGQVDYDLWLARQDVLPDVECLHVAE</sequence>
<organism evidence="2 3">
    <name type="scientific">Pseudomonas tohonis</name>
    <dbReference type="NCBI Taxonomy" id="2725477"/>
    <lineage>
        <taxon>Bacteria</taxon>
        <taxon>Pseudomonadati</taxon>
        <taxon>Pseudomonadota</taxon>
        <taxon>Gammaproteobacteria</taxon>
        <taxon>Pseudomonadales</taxon>
        <taxon>Pseudomonadaceae</taxon>
        <taxon>Pseudomonas</taxon>
    </lineage>
</organism>
<accession>A0A6J4DX08</accession>
<evidence type="ECO:0000313" key="2">
    <source>
        <dbReference type="EMBL" id="BCG22097.1"/>
    </source>
</evidence>
<dbReference type="RefSeq" id="WP_173179284.1">
    <property type="nucleotide sequence ID" value="NZ_AP023189.1"/>
</dbReference>
<reference evidence="2 3" key="1">
    <citation type="submission" date="2020-05" db="EMBL/GenBank/DDBJ databases">
        <title>Characterization of novel class B3 metallo-beta-lactamase from novel Pseudomonas species.</title>
        <authorList>
            <person name="Yamada K."/>
            <person name="Aoki K."/>
            <person name="Ishii Y."/>
        </authorList>
    </citation>
    <scope>NUCLEOTIDE SEQUENCE [LARGE SCALE GENOMIC DNA]</scope>
    <source>
        <strain evidence="2 3">TUM18999</strain>
    </source>
</reference>
<dbReference type="PANTHER" id="PTHR36924:SF1">
    <property type="entry name" value="ANTITOXIN HIGA-1"/>
    <property type="match status" value="1"/>
</dbReference>
<dbReference type="GO" id="GO:0003677">
    <property type="term" value="F:DNA binding"/>
    <property type="evidence" value="ECO:0007669"/>
    <property type="project" value="UniProtKB-KW"/>
</dbReference>
<dbReference type="NCBIfam" id="TIGR02607">
    <property type="entry name" value="antidote_HigA"/>
    <property type="match status" value="1"/>
</dbReference>
<dbReference type="CDD" id="cd00093">
    <property type="entry name" value="HTH_XRE"/>
    <property type="match status" value="1"/>
</dbReference>
<dbReference type="KEGG" id="ptw:TUM18999_02880"/>
<keyword evidence="1" id="KW-0238">DNA-binding</keyword>
<evidence type="ECO:0000313" key="3">
    <source>
        <dbReference type="Proteomes" id="UP000509383"/>
    </source>
</evidence>
<dbReference type="Proteomes" id="UP000509383">
    <property type="component" value="Chromosome"/>
</dbReference>
<dbReference type="SUPFAM" id="SSF47413">
    <property type="entry name" value="lambda repressor-like DNA-binding domains"/>
    <property type="match status" value="1"/>
</dbReference>
<dbReference type="InterPro" id="IPR001387">
    <property type="entry name" value="Cro/C1-type_HTH"/>
</dbReference>
<dbReference type="AlphaFoldDB" id="A0A6J4DX08"/>
<dbReference type="PANTHER" id="PTHR36924">
    <property type="entry name" value="ANTITOXIN HIGA-1"/>
    <property type="match status" value="1"/>
</dbReference>
<protein>
    <submittedName>
        <fullName evidence="2">Transcriptional regulator</fullName>
    </submittedName>
</protein>
<dbReference type="Gene3D" id="1.10.260.40">
    <property type="entry name" value="lambda repressor-like DNA-binding domains"/>
    <property type="match status" value="1"/>
</dbReference>
<proteinExistence type="predicted"/>
<dbReference type="InterPro" id="IPR013430">
    <property type="entry name" value="Toxin_antidote_HigA"/>
</dbReference>